<keyword evidence="1" id="KW-0472">Membrane</keyword>
<accession>A0A2L1GKM4</accession>
<feature type="transmembrane region" description="Helical" evidence="1">
    <location>
        <begin position="27"/>
        <end position="48"/>
    </location>
</feature>
<dbReference type="RefSeq" id="WP_104935550.1">
    <property type="nucleotide sequence ID" value="NZ_CP021255.1"/>
</dbReference>
<protein>
    <submittedName>
        <fullName evidence="2">Uncharacterized protein</fullName>
    </submittedName>
</protein>
<dbReference type="OrthoDB" id="5509900at2"/>
<organism evidence="2 3">
    <name type="scientific">Desulfobulbus oralis</name>
    <dbReference type="NCBI Taxonomy" id="1986146"/>
    <lineage>
        <taxon>Bacteria</taxon>
        <taxon>Pseudomonadati</taxon>
        <taxon>Thermodesulfobacteriota</taxon>
        <taxon>Desulfobulbia</taxon>
        <taxon>Desulfobulbales</taxon>
        <taxon>Desulfobulbaceae</taxon>
        <taxon>Desulfobulbus</taxon>
    </lineage>
</organism>
<keyword evidence="1" id="KW-0812">Transmembrane</keyword>
<evidence type="ECO:0000313" key="2">
    <source>
        <dbReference type="EMBL" id="AVD70225.1"/>
    </source>
</evidence>
<name>A0A2L1GKM4_9BACT</name>
<keyword evidence="3" id="KW-1185">Reference proteome</keyword>
<reference evidence="2 3" key="1">
    <citation type="journal article" date="2018" name="MBio">
        <title>Insights into the evolution of host association through the isolation and characterization of a novel human periodontal pathobiont, Desulfobulbus oralis.</title>
        <authorList>
            <person name="Cross K.L."/>
            <person name="Chirania P."/>
            <person name="Xiong W."/>
            <person name="Beall C.J."/>
            <person name="Elkins J.G."/>
            <person name="Giannone R.J."/>
            <person name="Griffen A.L."/>
            <person name="Guss A.M."/>
            <person name="Hettich R.L."/>
            <person name="Joshi S.S."/>
            <person name="Mokrzan E.M."/>
            <person name="Martin R.K."/>
            <person name="Zhulin I.B."/>
            <person name="Leys E.J."/>
            <person name="Podar M."/>
        </authorList>
    </citation>
    <scope>NUCLEOTIDE SEQUENCE [LARGE SCALE GENOMIC DNA]</scope>
    <source>
        <strain evidence="2 3">ORNL</strain>
    </source>
</reference>
<dbReference type="KEGG" id="deo:CAY53_00960"/>
<proteinExistence type="predicted"/>
<gene>
    <name evidence="2" type="ORF">CAY53_00960</name>
</gene>
<keyword evidence="1" id="KW-1133">Transmembrane helix</keyword>
<dbReference type="Proteomes" id="UP000239867">
    <property type="component" value="Chromosome"/>
</dbReference>
<dbReference type="EMBL" id="CP021255">
    <property type="protein sequence ID" value="AVD70225.1"/>
    <property type="molecule type" value="Genomic_DNA"/>
</dbReference>
<sequence length="260" mass="30328">MARQSDVSAVRQGKVMQGCRGFLMRNWVWLAAGSGLFSCFYCMLYYYLLVWNPLPSDEEMIANFRAHRADFVEAVRRYREYPADYTPWDWYKEDDTLELFNRAGIDNIDSAIDVWFPDPYAVATAVRRDKEEQKLPPSRLDKYSGLRIQPATTPRIDHPDRSDTSRHYHGSLLFGVIWKDYHFFPEAPRIENGILLGALQTAGSGAHGAVFHEKEGVATVHQFTARVLPTLNRLPRKWQDYECVYRRIEPQWFIRMCNGH</sequence>
<evidence type="ECO:0000313" key="3">
    <source>
        <dbReference type="Proteomes" id="UP000239867"/>
    </source>
</evidence>
<dbReference type="AlphaFoldDB" id="A0A2L1GKM4"/>
<evidence type="ECO:0000256" key="1">
    <source>
        <dbReference type="SAM" id="Phobius"/>
    </source>
</evidence>